<dbReference type="AlphaFoldDB" id="A0A6M8MMW8"/>
<feature type="transmembrane region" description="Helical" evidence="1">
    <location>
        <begin position="177"/>
        <end position="195"/>
    </location>
</feature>
<proteinExistence type="predicted"/>
<protein>
    <submittedName>
        <fullName evidence="2">Uncharacterized protein</fullName>
    </submittedName>
</protein>
<dbReference type="Proteomes" id="UP000501989">
    <property type="component" value="Chromosome"/>
</dbReference>
<keyword evidence="1" id="KW-0812">Transmembrane</keyword>
<dbReference type="EMBL" id="CP053746">
    <property type="protein sequence ID" value="QKF49958.1"/>
    <property type="molecule type" value="Genomic_DNA"/>
</dbReference>
<evidence type="ECO:0000313" key="2">
    <source>
        <dbReference type="EMBL" id="QKF49958.1"/>
    </source>
</evidence>
<feature type="transmembrane region" description="Helical" evidence="1">
    <location>
        <begin position="225"/>
        <end position="242"/>
    </location>
</feature>
<feature type="transmembrane region" description="Helical" evidence="1">
    <location>
        <begin position="407"/>
        <end position="423"/>
    </location>
</feature>
<name>A0A6M8MMW8_9PSED</name>
<dbReference type="KEGG" id="pgg:FX982_00885"/>
<feature type="transmembrane region" description="Helical" evidence="1">
    <location>
        <begin position="85"/>
        <end position="108"/>
    </location>
</feature>
<keyword evidence="1" id="KW-1133">Transmembrane helix</keyword>
<keyword evidence="1" id="KW-0472">Membrane</keyword>
<evidence type="ECO:0000313" key="3">
    <source>
        <dbReference type="Proteomes" id="UP000501989"/>
    </source>
</evidence>
<reference evidence="3" key="1">
    <citation type="submission" date="2019-12" db="EMBL/GenBank/DDBJ databases">
        <title>Endophytic bacteria associated with Panax ginseng seedlings.</title>
        <authorList>
            <person name="Park J.M."/>
            <person name="Shin R."/>
            <person name="Jo S.H."/>
        </authorList>
    </citation>
    <scope>NUCLEOTIDE SEQUENCE [LARGE SCALE GENOMIC DNA]</scope>
    <source>
        <strain evidence="3">PgKB30</strain>
    </source>
</reference>
<organism evidence="2 3">
    <name type="scientific">Pseudomonas graminis</name>
    <dbReference type="NCBI Taxonomy" id="158627"/>
    <lineage>
        <taxon>Bacteria</taxon>
        <taxon>Pseudomonadati</taxon>
        <taxon>Pseudomonadota</taxon>
        <taxon>Gammaproteobacteria</taxon>
        <taxon>Pseudomonadales</taxon>
        <taxon>Pseudomonadaceae</taxon>
        <taxon>Pseudomonas</taxon>
    </lineage>
</organism>
<feature type="transmembrane region" description="Helical" evidence="1">
    <location>
        <begin position="128"/>
        <end position="148"/>
    </location>
</feature>
<feature type="transmembrane region" description="Helical" evidence="1">
    <location>
        <begin position="31"/>
        <end position="49"/>
    </location>
</feature>
<feature type="transmembrane region" description="Helical" evidence="1">
    <location>
        <begin position="155"/>
        <end position="171"/>
    </location>
</feature>
<feature type="transmembrane region" description="Helical" evidence="1">
    <location>
        <begin position="202"/>
        <end position="219"/>
    </location>
</feature>
<keyword evidence="3" id="KW-1185">Reference proteome</keyword>
<feature type="transmembrane region" description="Helical" evidence="1">
    <location>
        <begin position="459"/>
        <end position="481"/>
    </location>
</feature>
<gene>
    <name evidence="2" type="ORF">FX982_00885</name>
</gene>
<accession>A0A6M8MMW8</accession>
<feature type="transmembrane region" description="Helical" evidence="1">
    <location>
        <begin position="429"/>
        <end position="447"/>
    </location>
</feature>
<sequence length="484" mass="52723">MTPEVPSAAVHHQASEDQQSYRWPVVSKSQAGVLISVIAGVAACTCIALQAPGQVSMDTSVQLYEASIGQSISYNPPFMSALMRWLGGGSVATSLLVLINAVLLYGSFALTAVSVGNMGQDQGRDHLPYWRIILAIVIVLNPIIFLYAGIVWKDVLFASLLTSGCALTLAASTGGIYKRYACALGAIAVLAAGMITRQQGIFMVPCILLAVIVALWPSNSRNQKFYVIAGVIAAFLVSVTVLQKRVDAAIKPPVKVATSVGFRNLMIFDLAGMVSDSDRQASDYAFPISPEQLTAIRQIYTPERVDTLDRTPFTQAWVGRLPNSELSDAWWAMLKQNPGAYAEHRLSAFGKLIGLYGLEGTLPIHIGVEGNPSYLKQVGIGEGRDQRSQLIYDIAVQYFTWPIYRHFFWLGALVLAVVIGVYARLPRRLLLISALIAAATALMYASYLPTAIAADFRYLFGAIPLVMMLFMVLLMGGRITYWKR</sequence>
<evidence type="ECO:0000256" key="1">
    <source>
        <dbReference type="SAM" id="Phobius"/>
    </source>
</evidence>